<keyword evidence="2" id="KW-1185">Reference proteome</keyword>
<comment type="caution">
    <text evidence="1">The sequence shown here is derived from an EMBL/GenBank/DDBJ whole genome shotgun (WGS) entry which is preliminary data.</text>
</comment>
<gene>
    <name evidence="1" type="ORF">P1N92_05960</name>
</gene>
<dbReference type="GeneID" id="64344734"/>
<evidence type="ECO:0000313" key="2">
    <source>
        <dbReference type="Proteomes" id="UP001529201"/>
    </source>
</evidence>
<protein>
    <recommendedName>
        <fullName evidence="3">Cthe-2314-like HEPN domain-containing protein</fullName>
    </recommendedName>
</protein>
<sequence length="280" mass="31981">MEEEPDLDLCLKILTETYSVEVLLRKAISALSADEEFISIIAMQKILIGVSHEKKNNDDSLSINSLDFGDLLNILEKNFYDIRSADIFSQMENDLDNLNSYKEQISRLKHEQTVWDVIKHFVIEKVDDKYVELSMVGTQLDTVYEFRNKAAHFRLMNNSAYDKVLKAVSHIKKMIVLKSTSQPENFVDLQESLKIYQSSLAGALGSMQDVSRIIQPQIDAYRNAFKDLNIAMQPQFNDMKNIASLVNATIPQNLNMVVNPLNNHTSSYKSIHRPTDTKSD</sequence>
<dbReference type="EMBL" id="JARGDN010000004">
    <property type="protein sequence ID" value="MDG9733661.1"/>
    <property type="molecule type" value="Genomic_DNA"/>
</dbReference>
<evidence type="ECO:0008006" key="3">
    <source>
        <dbReference type="Google" id="ProtNLM"/>
    </source>
</evidence>
<organism evidence="1 2">
    <name type="scientific">Leuconostoc pseudomesenteroides</name>
    <dbReference type="NCBI Taxonomy" id="33968"/>
    <lineage>
        <taxon>Bacteria</taxon>
        <taxon>Bacillati</taxon>
        <taxon>Bacillota</taxon>
        <taxon>Bacilli</taxon>
        <taxon>Lactobacillales</taxon>
        <taxon>Lactobacillaceae</taxon>
        <taxon>Leuconostoc</taxon>
    </lineage>
</organism>
<name>A0ABT6HDN2_LEUPS</name>
<reference evidence="1 2" key="1">
    <citation type="submission" date="2023-02" db="EMBL/GenBank/DDBJ databases">
        <title>Antimicrobial susceptibility testing and tentative epidemiological cut-off values for Lactobacillaceae family species intended for ingestion.</title>
        <authorList>
            <person name="Noehr-Meldgaard K."/>
            <person name="Struve C."/>
            <person name="Ingmer H."/>
            <person name="Koza A."/>
            <person name="Al-Nakeeb K."/>
            <person name="Agersoe Y."/>
        </authorList>
    </citation>
    <scope>NUCLEOTIDE SEQUENCE [LARGE SCALE GENOMIC DNA]</scope>
    <source>
        <strain evidence="1 2">DSM 20193</strain>
    </source>
</reference>
<dbReference type="Proteomes" id="UP001529201">
    <property type="component" value="Unassembled WGS sequence"/>
</dbReference>
<dbReference type="RefSeq" id="WP_010291495.1">
    <property type="nucleotide sequence ID" value="NZ_CP065993.1"/>
</dbReference>
<accession>A0ABT6HDN2</accession>
<proteinExistence type="predicted"/>
<evidence type="ECO:0000313" key="1">
    <source>
        <dbReference type="EMBL" id="MDG9733661.1"/>
    </source>
</evidence>